<evidence type="ECO:0000256" key="6">
    <source>
        <dbReference type="ARBA" id="ARBA00022670"/>
    </source>
</evidence>
<dbReference type="FunFam" id="1.10.533.10:FF:000016">
    <property type="entry name" value="CASP8 and FADD-like apoptosis regulator"/>
    <property type="match status" value="1"/>
</dbReference>
<proteinExistence type="inferred from homology"/>
<dbReference type="PROSITE" id="PS01122">
    <property type="entry name" value="CASPASE_CYS"/>
    <property type="match status" value="1"/>
</dbReference>
<evidence type="ECO:0000256" key="7">
    <source>
        <dbReference type="ARBA" id="ARBA00022703"/>
    </source>
</evidence>
<evidence type="ECO:0000256" key="3">
    <source>
        <dbReference type="ARBA" id="ARBA00010134"/>
    </source>
</evidence>
<dbReference type="InterPro" id="IPR016129">
    <property type="entry name" value="Caspase_his_AS"/>
</dbReference>
<dbReference type="STRING" id="1868482.ENSTSYP00000030673"/>
<keyword evidence="4" id="KW-0963">Cytoplasm</keyword>
<comment type="subcellular location">
    <subcellularLocation>
        <location evidence="2">Cytoplasm</location>
    </subcellularLocation>
    <subcellularLocation>
        <location evidence="1">Nucleus</location>
    </subcellularLocation>
</comment>
<dbReference type="GO" id="GO:0004197">
    <property type="term" value="F:cysteine-type endopeptidase activity"/>
    <property type="evidence" value="ECO:0007669"/>
    <property type="project" value="InterPro"/>
</dbReference>
<evidence type="ECO:0000256" key="16">
    <source>
        <dbReference type="RuleBase" id="RU003971"/>
    </source>
</evidence>
<feature type="domain" description="Caspase family p20" evidence="19">
    <location>
        <begin position="234"/>
        <end position="366"/>
    </location>
</feature>
<protein>
    <recommendedName>
        <fullName evidence="15">Caspase-8</fullName>
        <ecNumber evidence="14">3.4.22.61</ecNumber>
    </recommendedName>
</protein>
<dbReference type="InterPro" id="IPR029030">
    <property type="entry name" value="Caspase-like_dom_sf"/>
</dbReference>
<dbReference type="GO" id="GO:0005737">
    <property type="term" value="C:cytoplasm"/>
    <property type="evidence" value="ECO:0007669"/>
    <property type="project" value="UniProtKB-SubCell"/>
</dbReference>
<dbReference type="PROSITE" id="PS50168">
    <property type="entry name" value="DED"/>
    <property type="match status" value="2"/>
</dbReference>
<evidence type="ECO:0000256" key="15">
    <source>
        <dbReference type="ARBA" id="ARBA00068172"/>
    </source>
</evidence>
<dbReference type="GO" id="GO:0032991">
    <property type="term" value="C:protein-containing complex"/>
    <property type="evidence" value="ECO:0007669"/>
    <property type="project" value="UniProtKB-ARBA"/>
</dbReference>
<dbReference type="SMART" id="SM00031">
    <property type="entry name" value="DED"/>
    <property type="match status" value="2"/>
</dbReference>
<evidence type="ECO:0000256" key="9">
    <source>
        <dbReference type="ARBA" id="ARBA00022801"/>
    </source>
</evidence>
<dbReference type="GeneID" id="103273365"/>
<keyword evidence="7" id="KW-0053">Apoptosis</keyword>
<dbReference type="InterPro" id="IPR011600">
    <property type="entry name" value="Pept_C14_caspase"/>
</dbReference>
<dbReference type="GO" id="GO:0043065">
    <property type="term" value="P:positive regulation of apoptotic process"/>
    <property type="evidence" value="ECO:0007669"/>
    <property type="project" value="UniProtKB-ARBA"/>
</dbReference>
<keyword evidence="20" id="KW-1185">Reference proteome</keyword>
<evidence type="ECO:0000259" key="19">
    <source>
        <dbReference type="PROSITE" id="PS50208"/>
    </source>
</evidence>
<evidence type="ECO:0000313" key="21">
    <source>
        <dbReference type="RefSeq" id="XP_008068978.1"/>
    </source>
</evidence>
<dbReference type="Gene3D" id="1.10.533.10">
    <property type="entry name" value="Death Domain, Fas"/>
    <property type="match status" value="2"/>
</dbReference>
<dbReference type="PANTHER" id="PTHR48169">
    <property type="entry name" value="DED DOMAIN-CONTAINING PROTEIN"/>
    <property type="match status" value="1"/>
</dbReference>
<dbReference type="InterPro" id="IPR011029">
    <property type="entry name" value="DEATH-like_dom_sf"/>
</dbReference>
<evidence type="ECO:0000256" key="10">
    <source>
        <dbReference type="ARBA" id="ARBA00022807"/>
    </source>
</evidence>
<dbReference type="Gene3D" id="3.40.50.1460">
    <property type="match status" value="1"/>
</dbReference>
<evidence type="ECO:0000256" key="1">
    <source>
        <dbReference type="ARBA" id="ARBA00004123"/>
    </source>
</evidence>
<dbReference type="PROSITE" id="PS50207">
    <property type="entry name" value="CASPASE_P10"/>
    <property type="match status" value="1"/>
</dbReference>
<reference evidence="21" key="1">
    <citation type="submission" date="2025-08" db="UniProtKB">
        <authorList>
            <consortium name="RefSeq"/>
        </authorList>
    </citation>
    <scope>IDENTIFICATION</scope>
</reference>
<accession>A0A1U7UJV4</accession>
<dbReference type="PANTHER" id="PTHR48169:SF7">
    <property type="entry name" value="CASPASE 10"/>
    <property type="match status" value="1"/>
</dbReference>
<keyword evidence="6" id="KW-0645">Protease</keyword>
<keyword evidence="5" id="KW-0597">Phosphoprotein</keyword>
<dbReference type="InterPro" id="IPR033139">
    <property type="entry name" value="Caspase_cys_AS"/>
</dbReference>
<evidence type="ECO:0000256" key="12">
    <source>
        <dbReference type="ARBA" id="ARBA00023242"/>
    </source>
</evidence>
<dbReference type="GO" id="GO:0005886">
    <property type="term" value="C:plasma membrane"/>
    <property type="evidence" value="ECO:0007669"/>
    <property type="project" value="UniProtKB-ARBA"/>
</dbReference>
<keyword evidence="11" id="KW-0865">Zymogen</keyword>
<dbReference type="RefSeq" id="XP_008068978.1">
    <property type="nucleotide sequence ID" value="XM_008070787.2"/>
</dbReference>
<dbReference type="GO" id="GO:0051604">
    <property type="term" value="P:protein maturation"/>
    <property type="evidence" value="ECO:0007669"/>
    <property type="project" value="UniProtKB-ARBA"/>
</dbReference>
<dbReference type="Proteomes" id="UP000189704">
    <property type="component" value="Unplaced"/>
</dbReference>
<dbReference type="OrthoDB" id="6114029at2759"/>
<sequence length="479" mass="55509">MDFNNVLYKIGEELGREDMAALKFLSLDHIPQGKQEHINDFLTFSEKLKEKRLLEEGNLSFLKELLFRSNRLDLLDTYLHTSMEEMKRELQIPGRAQISAFRVMLLQVSENVNKEELKDFKFFLRQKIPKCKLDGDMDLLDAFKEMQKMAILGERNLDILKSICDQVDKSLLEIISDYEKLPRERRMNLERSPDACSNGEEICETLAVSNPLREQDSTSQSQTSDKVYPMTNMPRGYCLIFNNNDFSEARRDVPRLRNIKNRNGTNFDAEALRETFTKLLFEVVDYKDCTASKLCEILKFYQSTDHSNKDCFICCILSHGDKGIIYGTDGQEVSIYNLTSYFTGLRCPSLAGKPKLFFIQACQGDNYQKGVPVETDSEQKGDYLEMDLCQRRYIPEEADFLLGMATVDNYVSFRSTVEGTWYIQSLCRSLRERCPRGDDLLSILTDVNYEVSHKDDKNMGKQMPQPTFTLRKKLRLPLK</sequence>
<dbReference type="PRINTS" id="PR00376">
    <property type="entry name" value="IL1BCENZYME"/>
</dbReference>
<dbReference type="InterPro" id="IPR002138">
    <property type="entry name" value="Pept_C14_p10"/>
</dbReference>
<name>A0A1U7UJV4_CARSF</name>
<evidence type="ECO:0000259" key="17">
    <source>
        <dbReference type="PROSITE" id="PS50168"/>
    </source>
</evidence>
<dbReference type="EC" id="3.4.22.61" evidence="14"/>
<evidence type="ECO:0000259" key="18">
    <source>
        <dbReference type="PROSITE" id="PS50207"/>
    </source>
</evidence>
<dbReference type="InterPro" id="IPR015917">
    <property type="entry name" value="Pept_C14A"/>
</dbReference>
<comment type="catalytic activity">
    <reaction evidence="13">
        <text>Strict requirement for Asp at position P1 and has a preferred cleavage sequence of (Leu/Asp/Val)-Glu-Thr-Asp-|-(Gly/Ser/Ala).</text>
        <dbReference type="EC" id="3.4.22.61"/>
    </reaction>
</comment>
<evidence type="ECO:0000256" key="8">
    <source>
        <dbReference type="ARBA" id="ARBA00022737"/>
    </source>
</evidence>
<dbReference type="Pfam" id="PF00656">
    <property type="entry name" value="Peptidase_C14"/>
    <property type="match status" value="1"/>
</dbReference>
<dbReference type="InterPro" id="IPR001875">
    <property type="entry name" value="DED_dom"/>
</dbReference>
<feature type="domain" description="DED" evidence="17">
    <location>
        <begin position="2"/>
        <end position="80"/>
    </location>
</feature>
<evidence type="ECO:0000256" key="4">
    <source>
        <dbReference type="ARBA" id="ARBA00022490"/>
    </source>
</evidence>
<dbReference type="CDD" id="cd00032">
    <property type="entry name" value="CASc"/>
    <property type="match status" value="1"/>
</dbReference>
<keyword evidence="8" id="KW-0677">Repeat</keyword>
<evidence type="ECO:0000256" key="2">
    <source>
        <dbReference type="ARBA" id="ARBA00004496"/>
    </source>
</evidence>
<dbReference type="FunFam" id="3.40.50.1460:FF:000008">
    <property type="entry name" value="caspase-8 isoform X1"/>
    <property type="match status" value="1"/>
</dbReference>
<dbReference type="KEGG" id="csyr:103273365"/>
<dbReference type="SUPFAM" id="SSF52129">
    <property type="entry name" value="Caspase-like"/>
    <property type="match status" value="1"/>
</dbReference>
<dbReference type="CTD" id="841"/>
<dbReference type="InterPro" id="IPR001309">
    <property type="entry name" value="Pept_C14_p20"/>
</dbReference>
<dbReference type="GO" id="GO:0006508">
    <property type="term" value="P:proteolysis"/>
    <property type="evidence" value="ECO:0007669"/>
    <property type="project" value="UniProtKB-KW"/>
</dbReference>
<dbReference type="PROSITE" id="PS01121">
    <property type="entry name" value="CASPASE_HIS"/>
    <property type="match status" value="1"/>
</dbReference>
<dbReference type="SMART" id="SM00115">
    <property type="entry name" value="CASc"/>
    <property type="match status" value="1"/>
</dbReference>
<organism evidence="20 21">
    <name type="scientific">Carlito syrichta</name>
    <name type="common">Philippine tarsier</name>
    <name type="synonym">Tarsius syrichta</name>
    <dbReference type="NCBI Taxonomy" id="1868482"/>
    <lineage>
        <taxon>Eukaryota</taxon>
        <taxon>Metazoa</taxon>
        <taxon>Chordata</taxon>
        <taxon>Craniata</taxon>
        <taxon>Vertebrata</taxon>
        <taxon>Euteleostomi</taxon>
        <taxon>Mammalia</taxon>
        <taxon>Eutheria</taxon>
        <taxon>Euarchontoglires</taxon>
        <taxon>Primates</taxon>
        <taxon>Haplorrhini</taxon>
        <taxon>Tarsiiformes</taxon>
        <taxon>Tarsiidae</taxon>
        <taxon>Carlito</taxon>
    </lineage>
</organism>
<evidence type="ECO:0000256" key="14">
    <source>
        <dbReference type="ARBA" id="ARBA00066479"/>
    </source>
</evidence>
<evidence type="ECO:0000256" key="13">
    <source>
        <dbReference type="ARBA" id="ARBA00051626"/>
    </source>
</evidence>
<dbReference type="SUPFAM" id="SSF47986">
    <property type="entry name" value="DEATH domain"/>
    <property type="match status" value="2"/>
</dbReference>
<dbReference type="PROSITE" id="PS50208">
    <property type="entry name" value="CASPASE_P20"/>
    <property type="match status" value="1"/>
</dbReference>
<keyword evidence="10" id="KW-0788">Thiol protease</keyword>
<evidence type="ECO:0000256" key="11">
    <source>
        <dbReference type="ARBA" id="ARBA00023145"/>
    </source>
</evidence>
<keyword evidence="12" id="KW-0539">Nucleus</keyword>
<comment type="similarity">
    <text evidence="3 16">Belongs to the peptidase C14A family.</text>
</comment>
<dbReference type="Pfam" id="PF01335">
    <property type="entry name" value="DED"/>
    <property type="match status" value="2"/>
</dbReference>
<keyword evidence="9" id="KW-0378">Hydrolase</keyword>
<dbReference type="GO" id="GO:0006915">
    <property type="term" value="P:apoptotic process"/>
    <property type="evidence" value="ECO:0007669"/>
    <property type="project" value="UniProtKB-KW"/>
</dbReference>
<evidence type="ECO:0000256" key="5">
    <source>
        <dbReference type="ARBA" id="ARBA00022553"/>
    </source>
</evidence>
<feature type="domain" description="DED" evidence="17">
    <location>
        <begin position="100"/>
        <end position="177"/>
    </location>
</feature>
<dbReference type="AlphaFoldDB" id="A0A1U7UJV4"/>
<feature type="domain" description="Caspase family p10" evidence="18">
    <location>
        <begin position="390"/>
        <end position="476"/>
    </location>
</feature>
<gene>
    <name evidence="21" type="primary">CASP8</name>
</gene>
<evidence type="ECO:0000313" key="20">
    <source>
        <dbReference type="Proteomes" id="UP000189704"/>
    </source>
</evidence>
<dbReference type="GO" id="GO:0005634">
    <property type="term" value="C:nucleus"/>
    <property type="evidence" value="ECO:0007669"/>
    <property type="project" value="UniProtKB-SubCell"/>
</dbReference>